<organism evidence="12 13">
    <name type="scientific">Poecilia reticulata</name>
    <name type="common">Guppy</name>
    <name type="synonym">Acanthophacelus reticulatus</name>
    <dbReference type="NCBI Taxonomy" id="8081"/>
    <lineage>
        <taxon>Eukaryota</taxon>
        <taxon>Metazoa</taxon>
        <taxon>Chordata</taxon>
        <taxon>Craniata</taxon>
        <taxon>Vertebrata</taxon>
        <taxon>Euteleostomi</taxon>
        <taxon>Actinopterygii</taxon>
        <taxon>Neopterygii</taxon>
        <taxon>Teleostei</taxon>
        <taxon>Neoteleostei</taxon>
        <taxon>Acanthomorphata</taxon>
        <taxon>Ovalentaria</taxon>
        <taxon>Atherinomorphae</taxon>
        <taxon>Cyprinodontiformes</taxon>
        <taxon>Poeciliidae</taxon>
        <taxon>Poeciliinae</taxon>
        <taxon>Poecilia</taxon>
    </lineage>
</organism>
<evidence type="ECO:0000256" key="2">
    <source>
        <dbReference type="ARBA" id="ARBA00022692"/>
    </source>
</evidence>
<evidence type="ECO:0000256" key="9">
    <source>
        <dbReference type="SAM" id="Phobius"/>
    </source>
</evidence>
<reference evidence="13" key="1">
    <citation type="submission" date="2013-11" db="EMBL/GenBank/DDBJ databases">
        <title>The genomic landscape of the Guanapo guppy.</title>
        <authorList>
            <person name="Kuenstner A."/>
            <person name="Dreyer C."/>
        </authorList>
    </citation>
    <scope>NUCLEOTIDE SEQUENCE</scope>
    <source>
        <strain evidence="13">Guanapo</strain>
    </source>
</reference>
<evidence type="ECO:0000313" key="12">
    <source>
        <dbReference type="Ensembl" id="ENSPREP00000017907.1"/>
    </source>
</evidence>
<keyword evidence="8" id="KW-1015">Disulfide bond</keyword>
<evidence type="ECO:0000313" key="13">
    <source>
        <dbReference type="Proteomes" id="UP000242638"/>
    </source>
</evidence>
<dbReference type="InterPro" id="IPR048528">
    <property type="entry name" value="Lamp2-like_luminal"/>
</dbReference>
<sequence>CFRLSHLSHGIEVEVKNKDKLCLYASLTLNFSVTYEVADNKNKTVSFELPANASSDGSKCDDTNSILKLSFPDGHSWSVDFSLKDESYQADTMTFVYNLNDSKVFPDSSSNETITVKTKPDITDVGMNTSYSCKSKDTLVASLRANMTLSDVLIQAFIVSGNRSKNLTTCRADEPVTPTPTHVTNATTVAPATNATTVAPATNATTVAPPTTPTPTLPTPTVGNYSIRHDANSTACLLANFGLRIGFTQNKEVNFDPPTEVSGSCGADNSELILVSNNIAVSLSFYNDTNKFRLHAVNVTINSSSGVFAQSGANLSLWEAAVGSSYMCNKEQNFTITSLLSFYTFSLHVQPFAVKNGIYSTAHECSLDDSSILIPIIVGAALAGLILIVVIAYVIGRRKTHVGYQTL</sequence>
<dbReference type="Ensembl" id="ENSPRET00000018097.1">
    <property type="protein sequence ID" value="ENSPREP00000017907.1"/>
    <property type="gene ID" value="ENSPREG00000012067.1"/>
</dbReference>
<dbReference type="GO" id="GO:0005886">
    <property type="term" value="C:plasma membrane"/>
    <property type="evidence" value="ECO:0007669"/>
    <property type="project" value="UniProtKB-SubCell"/>
</dbReference>
<keyword evidence="5 9" id="KW-1133">Transmembrane helix</keyword>
<dbReference type="GO" id="GO:0031902">
    <property type="term" value="C:late endosome membrane"/>
    <property type="evidence" value="ECO:0007669"/>
    <property type="project" value="TreeGrafter"/>
</dbReference>
<feature type="domain" description="Lysosome-associated membrane glycoprotein 2-like luminal" evidence="10">
    <location>
        <begin position="220"/>
        <end position="355"/>
    </location>
</feature>
<dbReference type="PANTHER" id="PTHR11506">
    <property type="entry name" value="LYSOSOME-ASSOCIATED MEMBRANE GLYCOPROTEIN"/>
    <property type="match status" value="1"/>
</dbReference>
<keyword evidence="4" id="KW-0967">Endosome</keyword>
<feature type="domain" description="Lysosome-associated membrane glycoprotein 2-like transmembrane" evidence="11">
    <location>
        <begin position="374"/>
        <end position="405"/>
    </location>
</feature>
<feature type="disulfide bond" evidence="8">
    <location>
        <begin position="328"/>
        <end position="365"/>
    </location>
</feature>
<evidence type="ECO:0000256" key="4">
    <source>
        <dbReference type="ARBA" id="ARBA00022753"/>
    </source>
</evidence>
<dbReference type="PANTHER" id="PTHR11506:SF6">
    <property type="entry name" value="LYSOSOME-ASSOCIATED MEMBRANE GLYCOPROTEIN 2"/>
    <property type="match status" value="1"/>
</dbReference>
<accession>A0A3P9P7X4</accession>
<dbReference type="PROSITE" id="PS51407">
    <property type="entry name" value="LAMP_3"/>
    <property type="match status" value="1"/>
</dbReference>
<evidence type="ECO:0000256" key="5">
    <source>
        <dbReference type="ARBA" id="ARBA00022989"/>
    </source>
</evidence>
<evidence type="ECO:0000256" key="1">
    <source>
        <dbReference type="ARBA" id="ARBA00004530"/>
    </source>
</evidence>
<evidence type="ECO:0000259" key="11">
    <source>
        <dbReference type="Pfam" id="PF21222"/>
    </source>
</evidence>
<reference evidence="12" key="2">
    <citation type="submission" date="2025-08" db="UniProtKB">
        <authorList>
            <consortium name="Ensembl"/>
        </authorList>
    </citation>
    <scope>IDENTIFICATION</scope>
    <source>
        <strain evidence="12">Guanapo</strain>
    </source>
</reference>
<dbReference type="PRINTS" id="PR00336">
    <property type="entry name" value="LYSASSOCTDMP"/>
</dbReference>
<dbReference type="CDD" id="cd12087">
    <property type="entry name" value="TM_EGFR-like"/>
    <property type="match status" value="1"/>
</dbReference>
<reference evidence="12" key="3">
    <citation type="submission" date="2025-09" db="UniProtKB">
        <authorList>
            <consortium name="Ensembl"/>
        </authorList>
    </citation>
    <scope>IDENTIFICATION</scope>
    <source>
        <strain evidence="12">Guanapo</strain>
    </source>
</reference>
<keyword evidence="7" id="KW-0325">Glycoprotein</keyword>
<dbReference type="GeneTree" id="ENSGT00950000182899"/>
<protein>
    <submittedName>
        <fullName evidence="12">Lysosomal-associated membrane protein 2</fullName>
    </submittedName>
</protein>
<keyword evidence="6 8" id="KW-0472">Membrane</keyword>
<dbReference type="Bgee" id="ENSPREG00000012067">
    <property type="expression patterns" value="Expressed in head and 1 other cell type or tissue"/>
</dbReference>
<keyword evidence="13" id="KW-1185">Reference proteome</keyword>
<dbReference type="InterPro" id="IPR002000">
    <property type="entry name" value="Lysosome-assoc_membr_glycop"/>
</dbReference>
<evidence type="ECO:0000256" key="3">
    <source>
        <dbReference type="ARBA" id="ARBA00022729"/>
    </source>
</evidence>
<evidence type="ECO:0000256" key="7">
    <source>
        <dbReference type="ARBA" id="ARBA00023180"/>
    </source>
</evidence>
<evidence type="ECO:0000256" key="6">
    <source>
        <dbReference type="ARBA" id="ARBA00023136"/>
    </source>
</evidence>
<dbReference type="GO" id="GO:0072594">
    <property type="term" value="P:establishment of protein localization to organelle"/>
    <property type="evidence" value="ECO:0007669"/>
    <property type="project" value="TreeGrafter"/>
</dbReference>
<comment type="similarity">
    <text evidence="8">Belongs to the LAMP family.</text>
</comment>
<keyword evidence="3" id="KW-0732">Signal</keyword>
<evidence type="ECO:0000259" key="10">
    <source>
        <dbReference type="Pfam" id="PF01299"/>
    </source>
</evidence>
<dbReference type="Pfam" id="PF01299">
    <property type="entry name" value="Lamp2-like_luminal"/>
    <property type="match status" value="2"/>
</dbReference>
<comment type="subcellular location">
    <subcellularLocation>
        <location evidence="1">Endosome membrane</location>
        <topology evidence="1">Single-pass type I membrane protein</topology>
    </subcellularLocation>
    <subcellularLocation>
        <location evidence="8">Lysosome membrane</location>
        <topology evidence="8">Single-pass type I membrane protein</topology>
    </subcellularLocation>
</comment>
<proteinExistence type="inferred from homology"/>
<name>A0A3P9P7X4_POERE</name>
<dbReference type="Pfam" id="PF21222">
    <property type="entry name" value="Lamp2_2nd"/>
    <property type="match status" value="1"/>
</dbReference>
<dbReference type="Proteomes" id="UP000242638">
    <property type="component" value="Unassembled WGS sequence"/>
</dbReference>
<keyword evidence="2 8" id="KW-0812">Transmembrane</keyword>
<feature type="transmembrane region" description="Helical" evidence="9">
    <location>
        <begin position="372"/>
        <end position="395"/>
    </location>
</feature>
<dbReference type="Gene3D" id="2.40.160.110">
    <property type="match status" value="2"/>
</dbReference>
<keyword evidence="8" id="KW-0458">Lysosome</keyword>
<dbReference type="GO" id="GO:0005765">
    <property type="term" value="C:lysosomal membrane"/>
    <property type="evidence" value="ECO:0007669"/>
    <property type="project" value="UniProtKB-SubCell"/>
</dbReference>
<dbReference type="AlphaFoldDB" id="A0A3P9P7X4"/>
<feature type="domain" description="Lysosome-associated membrane glycoprotein 2-like luminal" evidence="10">
    <location>
        <begin position="14"/>
        <end position="159"/>
    </location>
</feature>
<dbReference type="InterPro" id="IPR048524">
    <property type="entry name" value="Lamp2-like_TM"/>
</dbReference>
<evidence type="ECO:0000256" key="8">
    <source>
        <dbReference type="PROSITE-ProRule" id="PRU00740"/>
    </source>
</evidence>
<comment type="caution">
    <text evidence="8">Lacks conserved residue(s) required for the propagation of feature annotation.</text>
</comment>